<dbReference type="SUPFAM" id="SSF88874">
    <property type="entry name" value="Receptor-binding domain of short tail fibre protein gp12"/>
    <property type="match status" value="1"/>
</dbReference>
<name>A0A364NT92_9PROT</name>
<sequence length="110" mass="11530">MHLKAIHRIMRLATAAICLASIPGGAALACPSEPFIGSICTMSTNFCPEGFLPADGRALPVNQNAALYSLMGTRFGGDGKTTFQIPNLISADKPNLITCIAAQGIYPPRP</sequence>
<dbReference type="PROSITE" id="PS51257">
    <property type="entry name" value="PROKAR_LIPOPROTEIN"/>
    <property type="match status" value="1"/>
</dbReference>
<keyword evidence="4" id="KW-1185">Reference proteome</keyword>
<accession>A0A364NT92</accession>
<gene>
    <name evidence="3" type="ORF">CU669_19165</name>
</gene>
<feature type="signal peptide" evidence="1">
    <location>
        <begin position="1"/>
        <end position="26"/>
    </location>
</feature>
<feature type="chain" id="PRO_5016743086" evidence="1">
    <location>
        <begin position="27"/>
        <end position="110"/>
    </location>
</feature>
<comment type="caution">
    <text evidence="3">The sequence shown here is derived from an EMBL/GenBank/DDBJ whole genome shotgun (WGS) entry which is preliminary data.</text>
</comment>
<dbReference type="RefSeq" id="WP_112147204.1">
    <property type="nucleotide sequence ID" value="NZ_PGTO01000027.1"/>
</dbReference>
<organism evidence="3 4">
    <name type="scientific">Paramagnetospirillum kuznetsovii</name>
    <dbReference type="NCBI Taxonomy" id="2053833"/>
    <lineage>
        <taxon>Bacteria</taxon>
        <taxon>Pseudomonadati</taxon>
        <taxon>Pseudomonadota</taxon>
        <taxon>Alphaproteobacteria</taxon>
        <taxon>Rhodospirillales</taxon>
        <taxon>Magnetospirillaceae</taxon>
        <taxon>Paramagnetospirillum</taxon>
    </lineage>
</organism>
<proteinExistence type="predicted"/>
<dbReference type="Proteomes" id="UP000251075">
    <property type="component" value="Unassembled WGS sequence"/>
</dbReference>
<dbReference type="AlphaFoldDB" id="A0A364NT92"/>
<dbReference type="InterPro" id="IPR037053">
    <property type="entry name" value="Phage_tail_collar_dom_sf"/>
</dbReference>
<evidence type="ECO:0000313" key="3">
    <source>
        <dbReference type="EMBL" id="RAU20288.1"/>
    </source>
</evidence>
<evidence type="ECO:0000313" key="4">
    <source>
        <dbReference type="Proteomes" id="UP000251075"/>
    </source>
</evidence>
<dbReference type="InterPro" id="IPR011083">
    <property type="entry name" value="Phage_tail_collar_dom"/>
</dbReference>
<dbReference type="OrthoDB" id="9810174at2"/>
<evidence type="ECO:0000256" key="1">
    <source>
        <dbReference type="SAM" id="SignalP"/>
    </source>
</evidence>
<dbReference type="EMBL" id="PGTO01000027">
    <property type="protein sequence ID" value="RAU20288.1"/>
    <property type="molecule type" value="Genomic_DNA"/>
</dbReference>
<keyword evidence="1" id="KW-0732">Signal</keyword>
<feature type="domain" description="Phage tail collar" evidence="2">
    <location>
        <begin position="37"/>
        <end position="89"/>
    </location>
</feature>
<dbReference type="Gene3D" id="3.90.1340.10">
    <property type="entry name" value="Phage tail collar domain"/>
    <property type="match status" value="1"/>
</dbReference>
<evidence type="ECO:0000259" key="2">
    <source>
        <dbReference type="Pfam" id="PF07484"/>
    </source>
</evidence>
<reference evidence="3 4" key="1">
    <citation type="submission" date="2017-11" db="EMBL/GenBank/DDBJ databases">
        <title>Draft genome sequence of magnetotactic bacterium Magnetospirillum kuznetsovii LBB-42.</title>
        <authorList>
            <person name="Grouzdev D.S."/>
            <person name="Rysina M.S."/>
            <person name="Baslerov R.V."/>
            <person name="Koziaeva V."/>
        </authorList>
    </citation>
    <scope>NUCLEOTIDE SEQUENCE [LARGE SCALE GENOMIC DNA]</scope>
    <source>
        <strain evidence="3 4">LBB-42</strain>
    </source>
</reference>
<protein>
    <submittedName>
        <fullName evidence="3">Phage tail protein</fullName>
    </submittedName>
</protein>
<dbReference type="Pfam" id="PF07484">
    <property type="entry name" value="Collar"/>
    <property type="match status" value="1"/>
</dbReference>